<feature type="compositionally biased region" description="Low complexity" evidence="2">
    <location>
        <begin position="713"/>
        <end position="727"/>
    </location>
</feature>
<sequence length="776" mass="87343">MSEQCYKLMEFTLENAVLWLVNQVQESSDSCDGGNTATSNALDPRTLATSNISFRDHQEGVAPTPSIPLDPQVLKEQSEPKVQEQILEPSPNQIPKSSDKEEQDNKPPISDQLVPAMEVRYVSVLHSPEVLQPITLLPPTKVLRRITALSSPKDPGITLEPDSPIDPVLDLVGRVQLTLQRAELKARSLHDERVQKAWARSRDLRRDIGRPSVPAAPPGPAHMVHPSTFTSHEGRGGMGAIREEVQNFLPSMSGAMPNVISRVRPYPLLYTPSYLSRNFTSLQRASSGQAAQGLGEHTTCSLPSLLHRVPYSSPDINLHNASKSTPNLNLYNAHYSPPHTNLQRTPYSPPHTNLHRMPYSPPDINVHGFHYSSPPTNLQRTFYSPPHTNLQRTPYSPPHTNLQRTPYSPPHTNLHRTPYSPPGINVHGFHYSSPHANLQRTSYSPPHTNLHSPHYSPPYTNLHRPPYSPLGINVHGAHYSQPHTNLHSTPNPNLSSALYNTYSFLPCGNPYHAAEPWLYQSTPPTQPHPSPLLSCTETYLTHVLQNIQSTVQSLNQRTSLLEGSLTVPVRGPQAPVMALYKSTLEEVQQMRRSLNLFRTQMMDLELTLMRQHEQVYRTRQEREEMERLQYLRSAVRHQLLQLEWQQDTRLYLLDQQMRSARSAGLYRHPMGIHAHALDRLHGGSNVPLKEPVSKLLGEQVSLWQHLGSNSAASPAHSWAAHSSTSSAMRPSSIEEEGLQGFSNRRRSGPRHQIKSHHSRLRDRSKVPSLKKSTRRF</sequence>
<feature type="domain" description="Sperm-specific antigen 2 C-terminal" evidence="3">
    <location>
        <begin position="491"/>
        <end position="657"/>
    </location>
</feature>
<accession>A0A9Q1HRA9</accession>
<dbReference type="PANTHER" id="PTHR17469">
    <property type="entry name" value="SPERM SPECIFIC ANTIGEN 2-RELATED"/>
    <property type="match status" value="1"/>
</dbReference>
<dbReference type="InterPro" id="IPR029326">
    <property type="entry name" value="SSFA2_C"/>
</dbReference>
<dbReference type="OrthoDB" id="1924287at2759"/>
<dbReference type="InterPro" id="IPR043444">
    <property type="entry name" value="TESPA1-like"/>
</dbReference>
<keyword evidence="5" id="KW-1185">Reference proteome</keyword>
<evidence type="ECO:0000313" key="5">
    <source>
        <dbReference type="Proteomes" id="UP001152803"/>
    </source>
</evidence>
<dbReference type="AlphaFoldDB" id="A0A9Q1HRA9"/>
<evidence type="ECO:0000256" key="2">
    <source>
        <dbReference type="SAM" id="MobiDB-lite"/>
    </source>
</evidence>
<name>A0A9Q1HRA9_CONCO</name>
<feature type="region of interest" description="Disordered" evidence="2">
    <location>
        <begin position="57"/>
        <end position="111"/>
    </location>
</feature>
<reference evidence="4" key="1">
    <citation type="journal article" date="2023" name="Science">
        <title>Genome structures resolve the early diversification of teleost fishes.</title>
        <authorList>
            <person name="Parey E."/>
            <person name="Louis A."/>
            <person name="Montfort J."/>
            <person name="Bouchez O."/>
            <person name="Roques C."/>
            <person name="Iampietro C."/>
            <person name="Lluch J."/>
            <person name="Castinel A."/>
            <person name="Donnadieu C."/>
            <person name="Desvignes T."/>
            <person name="Floi Bucao C."/>
            <person name="Jouanno E."/>
            <person name="Wen M."/>
            <person name="Mejri S."/>
            <person name="Dirks R."/>
            <person name="Jansen H."/>
            <person name="Henkel C."/>
            <person name="Chen W.J."/>
            <person name="Zahm M."/>
            <person name="Cabau C."/>
            <person name="Klopp C."/>
            <person name="Thompson A.W."/>
            <person name="Robinson-Rechavi M."/>
            <person name="Braasch I."/>
            <person name="Lecointre G."/>
            <person name="Bobe J."/>
            <person name="Postlethwait J.H."/>
            <person name="Berthelot C."/>
            <person name="Roest Crollius H."/>
            <person name="Guiguen Y."/>
        </authorList>
    </citation>
    <scope>NUCLEOTIDE SEQUENCE</scope>
    <source>
        <strain evidence="4">Concon-B</strain>
    </source>
</reference>
<feature type="compositionally biased region" description="Basic residues" evidence="2">
    <location>
        <begin position="743"/>
        <end position="762"/>
    </location>
</feature>
<organism evidence="4 5">
    <name type="scientific">Conger conger</name>
    <name type="common">Conger eel</name>
    <name type="synonym">Muraena conger</name>
    <dbReference type="NCBI Taxonomy" id="82655"/>
    <lineage>
        <taxon>Eukaryota</taxon>
        <taxon>Metazoa</taxon>
        <taxon>Chordata</taxon>
        <taxon>Craniata</taxon>
        <taxon>Vertebrata</taxon>
        <taxon>Euteleostomi</taxon>
        <taxon>Actinopterygii</taxon>
        <taxon>Neopterygii</taxon>
        <taxon>Teleostei</taxon>
        <taxon>Anguilliformes</taxon>
        <taxon>Congridae</taxon>
        <taxon>Conger</taxon>
    </lineage>
</organism>
<evidence type="ECO:0000259" key="3">
    <source>
        <dbReference type="Pfam" id="PF14723"/>
    </source>
</evidence>
<dbReference type="Pfam" id="PF14723">
    <property type="entry name" value="SSFA2_C"/>
    <property type="match status" value="1"/>
</dbReference>
<dbReference type="PANTHER" id="PTHR17469:SF11">
    <property type="entry name" value="PROTEIN ITPRID2"/>
    <property type="match status" value="1"/>
</dbReference>
<keyword evidence="1" id="KW-0175">Coiled coil</keyword>
<dbReference type="Proteomes" id="UP001152803">
    <property type="component" value="Unassembled WGS sequence"/>
</dbReference>
<evidence type="ECO:0000256" key="1">
    <source>
        <dbReference type="ARBA" id="ARBA00023054"/>
    </source>
</evidence>
<proteinExistence type="predicted"/>
<evidence type="ECO:0000313" key="4">
    <source>
        <dbReference type="EMBL" id="KAJ8255887.1"/>
    </source>
</evidence>
<protein>
    <recommendedName>
        <fullName evidence="3">Sperm-specific antigen 2 C-terminal domain-containing protein</fullName>
    </recommendedName>
</protein>
<dbReference type="EMBL" id="JAFJMO010000015">
    <property type="protein sequence ID" value="KAJ8255887.1"/>
    <property type="molecule type" value="Genomic_DNA"/>
</dbReference>
<gene>
    <name evidence="4" type="ORF">COCON_G00197510</name>
</gene>
<feature type="region of interest" description="Disordered" evidence="2">
    <location>
        <begin position="713"/>
        <end position="776"/>
    </location>
</feature>
<comment type="caution">
    <text evidence="4">The sequence shown here is derived from an EMBL/GenBank/DDBJ whole genome shotgun (WGS) entry which is preliminary data.</text>
</comment>